<evidence type="ECO:0000313" key="2">
    <source>
        <dbReference type="EMBL" id="KAB0667728.1"/>
    </source>
</evidence>
<evidence type="ECO:0000256" key="1">
    <source>
        <dbReference type="SAM" id="Phobius"/>
    </source>
</evidence>
<dbReference type="EMBL" id="VZQZ01000001">
    <property type="protein sequence ID" value="KAB0667728.1"/>
    <property type="molecule type" value="Genomic_DNA"/>
</dbReference>
<keyword evidence="1" id="KW-0472">Membrane</keyword>
<sequence length="123" mass="14188">MNQLPNKKNETPCTPQREPSREFIEVDITIHIFTVSATLVGACLTVLGIFIMSRRLSHVKSFGEELLVCDAFMFLVSCILSYSALRIRRIGRRHRLEQLAEEVFFIALAFMVFICGFIIYELR</sequence>
<name>A0A7J4ZVT8_9BACT</name>
<evidence type="ECO:0000313" key="3">
    <source>
        <dbReference type="Proteomes" id="UP000420562"/>
    </source>
</evidence>
<accession>A0A7J4ZVT8</accession>
<reference evidence="2 3" key="1">
    <citation type="submission" date="2019-09" db="EMBL/GenBank/DDBJ databases">
        <title>Geobacter sp. Red96, a novel strain isolated from paddy soil.</title>
        <authorList>
            <person name="Xu Z."/>
            <person name="Masuda Y."/>
            <person name="Itoh H."/>
            <person name="Senoo K."/>
        </authorList>
    </citation>
    <scope>NUCLEOTIDE SEQUENCE [LARGE SCALE GENOMIC DNA]</scope>
    <source>
        <strain evidence="2 3">Red96</strain>
    </source>
</reference>
<feature type="transmembrane region" description="Helical" evidence="1">
    <location>
        <begin position="103"/>
        <end position="122"/>
    </location>
</feature>
<organism evidence="2 3">
    <name type="scientific">Oryzomonas japonica</name>
    <dbReference type="NCBI Taxonomy" id="2603858"/>
    <lineage>
        <taxon>Bacteria</taxon>
        <taxon>Pseudomonadati</taxon>
        <taxon>Thermodesulfobacteriota</taxon>
        <taxon>Desulfuromonadia</taxon>
        <taxon>Geobacterales</taxon>
        <taxon>Geobacteraceae</taxon>
        <taxon>Oryzomonas</taxon>
    </lineage>
</organism>
<comment type="caution">
    <text evidence="2">The sequence shown here is derived from an EMBL/GenBank/DDBJ whole genome shotgun (WGS) entry which is preliminary data.</text>
</comment>
<dbReference type="AlphaFoldDB" id="A0A7J4ZVT8"/>
<dbReference type="Proteomes" id="UP000420562">
    <property type="component" value="Unassembled WGS sequence"/>
</dbReference>
<keyword evidence="3" id="KW-1185">Reference proteome</keyword>
<dbReference type="RefSeq" id="WP_151127169.1">
    <property type="nucleotide sequence ID" value="NZ_VZQZ01000001.1"/>
</dbReference>
<feature type="transmembrane region" description="Helical" evidence="1">
    <location>
        <begin position="28"/>
        <end position="53"/>
    </location>
</feature>
<feature type="transmembrane region" description="Helical" evidence="1">
    <location>
        <begin position="65"/>
        <end position="83"/>
    </location>
</feature>
<protein>
    <submittedName>
        <fullName evidence="2">Uncharacterized protein</fullName>
    </submittedName>
</protein>
<gene>
    <name evidence="2" type="ORF">F6V25_03250</name>
</gene>
<keyword evidence="1" id="KW-1133">Transmembrane helix</keyword>
<proteinExistence type="predicted"/>
<keyword evidence="1" id="KW-0812">Transmembrane</keyword>